<dbReference type="GO" id="GO:0005634">
    <property type="term" value="C:nucleus"/>
    <property type="evidence" value="ECO:0007669"/>
    <property type="project" value="UniProtKB-SubCell"/>
</dbReference>
<dbReference type="GO" id="GO:0008270">
    <property type="term" value="F:zinc ion binding"/>
    <property type="evidence" value="ECO:0007669"/>
    <property type="project" value="InterPro"/>
</dbReference>
<dbReference type="SMART" id="SM00066">
    <property type="entry name" value="GAL4"/>
    <property type="match status" value="1"/>
</dbReference>
<dbReference type="InterPro" id="IPR001138">
    <property type="entry name" value="Zn2Cys6_DnaBD"/>
</dbReference>
<accession>A0A507QTE6</accession>
<dbReference type="Proteomes" id="UP000319663">
    <property type="component" value="Unassembled WGS sequence"/>
</dbReference>
<dbReference type="Gene3D" id="4.10.240.10">
    <property type="entry name" value="Zn(2)-C6 fungal-type DNA-binding domain"/>
    <property type="match status" value="1"/>
</dbReference>
<dbReference type="PANTHER" id="PTHR31001:SF45">
    <property type="entry name" value="ZN(II)2CYS6 TRANSCRIPTION FACTOR (EUROFUNG)"/>
    <property type="match status" value="1"/>
</dbReference>
<organism evidence="7 8">
    <name type="scientific">Monascus purpureus</name>
    <name type="common">Red mold</name>
    <name type="synonym">Monascus anka</name>
    <dbReference type="NCBI Taxonomy" id="5098"/>
    <lineage>
        <taxon>Eukaryota</taxon>
        <taxon>Fungi</taxon>
        <taxon>Dikarya</taxon>
        <taxon>Ascomycota</taxon>
        <taxon>Pezizomycotina</taxon>
        <taxon>Eurotiomycetes</taxon>
        <taxon>Eurotiomycetidae</taxon>
        <taxon>Eurotiales</taxon>
        <taxon>Aspergillaceae</taxon>
        <taxon>Monascus</taxon>
    </lineage>
</organism>
<comment type="caution">
    <text evidence="7">The sequence shown here is derived from an EMBL/GenBank/DDBJ whole genome shotgun (WGS) entry which is preliminary data.</text>
</comment>
<gene>
    <name evidence="7" type="ORF">MPDQ_000672</name>
</gene>
<proteinExistence type="predicted"/>
<feature type="domain" description="Zn(2)-C6 fungal-type" evidence="6">
    <location>
        <begin position="8"/>
        <end position="35"/>
    </location>
</feature>
<keyword evidence="3" id="KW-0238">DNA-binding</keyword>
<sequence length="220" mass="24891">MSLKRGHSCVLCQQRKVRYDQQKPCANCVRAQVECGVVAPQPVRRRKKKLHERDLVERPQKHEILMAQNVSHQLRYDLLHSSSDEGYERPTTDHAFDTMFSDATDGFPCFLGGSGFPTHITHPHPPAIQTFQLWQVYINNVDPLLKISHVPTLQTQIVGAGADLENTSRPLEALMFCIYLIAVKSMPEDEVQMALGEVILLNRYNEAAQQALINASFVIE</sequence>
<protein>
    <recommendedName>
        <fullName evidence="6">Zn(2)-C6 fungal-type domain-containing protein</fullName>
    </recommendedName>
</protein>
<dbReference type="GO" id="GO:0000981">
    <property type="term" value="F:DNA-binding transcription factor activity, RNA polymerase II-specific"/>
    <property type="evidence" value="ECO:0007669"/>
    <property type="project" value="InterPro"/>
</dbReference>
<evidence type="ECO:0000256" key="3">
    <source>
        <dbReference type="ARBA" id="ARBA00023125"/>
    </source>
</evidence>
<dbReference type="CDD" id="cd12148">
    <property type="entry name" value="fungal_TF_MHR"/>
    <property type="match status" value="1"/>
</dbReference>
<dbReference type="EMBL" id="VIFY01000113">
    <property type="protein sequence ID" value="TQB70314.1"/>
    <property type="molecule type" value="Genomic_DNA"/>
</dbReference>
<reference evidence="7 8" key="1">
    <citation type="submission" date="2019-06" db="EMBL/GenBank/DDBJ databases">
        <title>Wine fermentation using esterase from Monascus purpureus.</title>
        <authorList>
            <person name="Geng C."/>
            <person name="Zhang Y."/>
        </authorList>
    </citation>
    <scope>NUCLEOTIDE SEQUENCE [LARGE SCALE GENOMIC DNA]</scope>
    <source>
        <strain evidence="7">HQ1</strain>
    </source>
</reference>
<evidence type="ECO:0000259" key="6">
    <source>
        <dbReference type="PROSITE" id="PS50048"/>
    </source>
</evidence>
<dbReference type="STRING" id="5098.A0A507QTE6"/>
<evidence type="ECO:0000256" key="2">
    <source>
        <dbReference type="ARBA" id="ARBA00023015"/>
    </source>
</evidence>
<evidence type="ECO:0000313" key="8">
    <source>
        <dbReference type="Proteomes" id="UP000319663"/>
    </source>
</evidence>
<evidence type="ECO:0000256" key="1">
    <source>
        <dbReference type="ARBA" id="ARBA00004123"/>
    </source>
</evidence>
<dbReference type="PANTHER" id="PTHR31001">
    <property type="entry name" value="UNCHARACTERIZED TRANSCRIPTIONAL REGULATORY PROTEIN"/>
    <property type="match status" value="1"/>
</dbReference>
<dbReference type="InterPro" id="IPR050613">
    <property type="entry name" value="Sec_Metabolite_Reg"/>
</dbReference>
<dbReference type="AlphaFoldDB" id="A0A507QTE6"/>
<dbReference type="Pfam" id="PF00172">
    <property type="entry name" value="Zn_clus"/>
    <property type="match status" value="1"/>
</dbReference>
<keyword evidence="2" id="KW-0805">Transcription regulation</keyword>
<dbReference type="GO" id="GO:0003677">
    <property type="term" value="F:DNA binding"/>
    <property type="evidence" value="ECO:0007669"/>
    <property type="project" value="UniProtKB-KW"/>
</dbReference>
<dbReference type="SUPFAM" id="SSF57701">
    <property type="entry name" value="Zn2/Cys6 DNA-binding domain"/>
    <property type="match status" value="1"/>
</dbReference>
<evidence type="ECO:0000313" key="7">
    <source>
        <dbReference type="EMBL" id="TQB70314.1"/>
    </source>
</evidence>
<keyword evidence="8" id="KW-1185">Reference proteome</keyword>
<keyword evidence="5" id="KW-0539">Nucleus</keyword>
<comment type="subcellular location">
    <subcellularLocation>
        <location evidence="1">Nucleus</location>
    </subcellularLocation>
</comment>
<evidence type="ECO:0000256" key="4">
    <source>
        <dbReference type="ARBA" id="ARBA00023163"/>
    </source>
</evidence>
<name>A0A507QTE6_MONPU</name>
<dbReference type="InterPro" id="IPR036864">
    <property type="entry name" value="Zn2-C6_fun-type_DNA-bd_sf"/>
</dbReference>
<evidence type="ECO:0000256" key="5">
    <source>
        <dbReference type="ARBA" id="ARBA00023242"/>
    </source>
</evidence>
<dbReference type="CDD" id="cd00067">
    <property type="entry name" value="GAL4"/>
    <property type="match status" value="1"/>
</dbReference>
<dbReference type="PROSITE" id="PS50048">
    <property type="entry name" value="ZN2_CY6_FUNGAL_2"/>
    <property type="match status" value="1"/>
</dbReference>
<keyword evidence="4" id="KW-0804">Transcription</keyword>